<dbReference type="EMBL" id="DSTK01000009">
    <property type="protein sequence ID" value="HFK96065.1"/>
    <property type="molecule type" value="Genomic_DNA"/>
</dbReference>
<organism evidence="2">
    <name type="scientific">Desulfacinum infernum</name>
    <dbReference type="NCBI Taxonomy" id="35837"/>
    <lineage>
        <taxon>Bacteria</taxon>
        <taxon>Pseudomonadati</taxon>
        <taxon>Thermodesulfobacteriota</taxon>
        <taxon>Syntrophobacteria</taxon>
        <taxon>Syntrophobacterales</taxon>
        <taxon>Syntrophobacteraceae</taxon>
        <taxon>Desulfacinum</taxon>
    </lineage>
</organism>
<evidence type="ECO:0000313" key="2">
    <source>
        <dbReference type="EMBL" id="HFK96065.1"/>
    </source>
</evidence>
<proteinExistence type="predicted"/>
<dbReference type="AlphaFoldDB" id="A0A832A4I4"/>
<keyword evidence="1" id="KW-0175">Coiled coil</keyword>
<dbReference type="SUPFAM" id="SSF57997">
    <property type="entry name" value="Tropomyosin"/>
    <property type="match status" value="1"/>
</dbReference>
<dbReference type="Gene3D" id="1.20.5.170">
    <property type="match status" value="3"/>
</dbReference>
<sequence length="289" mass="32407">MSGYQIETIHDLIRILKDQPEWKEELRRLILTEELLALPAAFERFRQEEFKPLVERVDRIEGDVHVLKQDVAVLKEDVAVLKEDVAVLKEDVAVLKEDVAVLKEDVAILKQDVAILKQDVAVLKQDVDILKQDVDILKQDVADLKQDVAKLKTDVGDLKGDNFQRKVRENAAAYLGRLISRARVVPHEQLADILEDAFDEGKINESERDDAMVIDLVVRGRLRHDKTREVLLATEVSVVADRHDVERAARRAAVIGRAFGLETIGVAVGQDRTEGAAEAAEALDVVLIV</sequence>
<evidence type="ECO:0000256" key="1">
    <source>
        <dbReference type="SAM" id="Coils"/>
    </source>
</evidence>
<accession>A0A832A4I4</accession>
<gene>
    <name evidence="2" type="ORF">ENS06_01925</name>
</gene>
<evidence type="ECO:0008006" key="3">
    <source>
        <dbReference type="Google" id="ProtNLM"/>
    </source>
</evidence>
<comment type="caution">
    <text evidence="2">The sequence shown here is derived from an EMBL/GenBank/DDBJ whole genome shotgun (WGS) entry which is preliminary data.</text>
</comment>
<name>A0A832A4I4_9BACT</name>
<protein>
    <recommendedName>
        <fullName evidence="3">Chromosome partition protein Smc</fullName>
    </recommendedName>
</protein>
<reference evidence="2" key="1">
    <citation type="journal article" date="2020" name="mSystems">
        <title>Genome- and Community-Level Interaction Insights into Carbon Utilization and Element Cycling Functions of Hydrothermarchaeota in Hydrothermal Sediment.</title>
        <authorList>
            <person name="Zhou Z."/>
            <person name="Liu Y."/>
            <person name="Xu W."/>
            <person name="Pan J."/>
            <person name="Luo Z.H."/>
            <person name="Li M."/>
        </authorList>
    </citation>
    <scope>NUCLEOTIDE SEQUENCE [LARGE SCALE GENOMIC DNA]</scope>
    <source>
        <strain evidence="2">SpSt-456</strain>
    </source>
</reference>
<feature type="coiled-coil region" evidence="1">
    <location>
        <begin position="64"/>
        <end position="161"/>
    </location>
</feature>